<name>A0A0K0Y2C7_9RHOB</name>
<dbReference type="AlphaFoldDB" id="A0A0K0Y2C7"/>
<proteinExistence type="predicted"/>
<keyword evidence="2" id="KW-1185">Reference proteome</keyword>
<dbReference type="EMBL" id="CP012160">
    <property type="protein sequence ID" value="AKS45051.1"/>
    <property type="molecule type" value="Genomic_DNA"/>
</dbReference>
<dbReference type="KEGG" id="otm:OSB_04880"/>
<evidence type="ECO:0000313" key="2">
    <source>
        <dbReference type="Proteomes" id="UP000067444"/>
    </source>
</evidence>
<sequence>MFYKSIGILALCGGLAACDVVTHPVAVVGPSNTVYRGTATATLFEGGWFQVSNGANTCQGRYSPGTMGTTTTFPVTCTNGLTGIGTATYQSALEGGGEITMQDGTQWQFIFGRRSLGL</sequence>
<dbReference type="RefSeq" id="WP_049833479.1">
    <property type="nucleotide sequence ID" value="NZ_CP012160.1"/>
</dbReference>
<dbReference type="STRING" id="1458307.OSB_04880"/>
<protein>
    <submittedName>
        <fullName evidence="1">Uncharacterized protein</fullName>
    </submittedName>
</protein>
<evidence type="ECO:0000313" key="1">
    <source>
        <dbReference type="EMBL" id="AKS45051.1"/>
    </source>
</evidence>
<dbReference type="Proteomes" id="UP000067444">
    <property type="component" value="Chromosome"/>
</dbReference>
<dbReference type="OrthoDB" id="7863511at2"/>
<dbReference type="PROSITE" id="PS51257">
    <property type="entry name" value="PROKAR_LIPOPROTEIN"/>
    <property type="match status" value="1"/>
</dbReference>
<accession>A0A0K0Y2C7</accession>
<reference evidence="1 2" key="1">
    <citation type="journal article" date="2015" name="Genome Announc.">
        <title>Closed Genome Sequence of Octadecabacter temperatus SB1, the First Mesophilic Species of the Genus Octadecabacter.</title>
        <authorList>
            <person name="Voget S."/>
            <person name="Billerbeck S."/>
            <person name="Simon M."/>
            <person name="Daniel R."/>
        </authorList>
    </citation>
    <scope>NUCLEOTIDE SEQUENCE [LARGE SCALE GENOMIC DNA]</scope>
    <source>
        <strain evidence="1 2">SB1</strain>
    </source>
</reference>
<gene>
    <name evidence="1" type="ORF">OSB_04880</name>
</gene>
<organism evidence="1 2">
    <name type="scientific">Octadecabacter temperatus</name>
    <dbReference type="NCBI Taxonomy" id="1458307"/>
    <lineage>
        <taxon>Bacteria</taxon>
        <taxon>Pseudomonadati</taxon>
        <taxon>Pseudomonadota</taxon>
        <taxon>Alphaproteobacteria</taxon>
        <taxon>Rhodobacterales</taxon>
        <taxon>Roseobacteraceae</taxon>
        <taxon>Octadecabacter</taxon>
    </lineage>
</organism>